<comment type="similarity">
    <text evidence="2">Belongs to the wax synthase family.</text>
</comment>
<dbReference type="GO" id="GO:0008374">
    <property type="term" value="F:O-acyltransferase activity"/>
    <property type="evidence" value="ECO:0007669"/>
    <property type="project" value="InterPro"/>
</dbReference>
<evidence type="ECO:0000256" key="4">
    <source>
        <dbReference type="ARBA" id="ARBA00022692"/>
    </source>
</evidence>
<sequence length="452" mass="49936">MSASSNIAQILSLYAAHCLIPATLLIATTKQSVLRYLSIPCSIFIVYRAIPVATALGPGFVWCECARLFVTIIFQCLNLLLINPKDSNDLPSGGSQSFVARIYAATRLFTDPRGINTSWQIKNAPPQPAYYKQHDINTPPRGRFLVRQIAIAVWQYLALDVFATIALQQASEHEKSGMLPPVPQWHISTEQWIERIISNLMAGFVVSRILIDFHHRAFSVIIVGLGLDSPANCPPLYGRAFDAATLRGFWGKFWHQLLQKPLTSVSAFITQDLFGLRPRSLIQRYMNVFVVFFCSGGLHLVLDIVQGIPAKESGAMLFFLTAPLGLMIEDGIKALWKSFSRSNGPIQITPKPLWQRALGLTWSMAWLGVTSTGFFYPQMVRPQNQALVPFSVTGQIGLPLEAGIVLVGGAVLAKVFEVEVPCVAAVDSMVSLTPRLFPLTPGTLKLLMHLEF</sequence>
<evidence type="ECO:0000313" key="10">
    <source>
        <dbReference type="Proteomes" id="UP001149954"/>
    </source>
</evidence>
<dbReference type="GO" id="GO:0006629">
    <property type="term" value="P:lipid metabolic process"/>
    <property type="evidence" value="ECO:0007669"/>
    <property type="project" value="InterPro"/>
</dbReference>
<dbReference type="PANTHER" id="PTHR31595:SF27">
    <property type="entry name" value="WAX SYNTHASE DOMAIN-CONTAINING PROTEIN-RELATED"/>
    <property type="match status" value="1"/>
</dbReference>
<comment type="subcellular location">
    <subcellularLocation>
        <location evidence="1">Membrane</location>
        <topology evidence="1">Multi-pass membrane protein</topology>
    </subcellularLocation>
</comment>
<keyword evidence="6 7" id="KW-0472">Membrane</keyword>
<feature type="transmembrane region" description="Helical" evidence="7">
    <location>
        <begin position="285"/>
        <end position="302"/>
    </location>
</feature>
<dbReference type="Pfam" id="PF13813">
    <property type="entry name" value="MBOAT_2"/>
    <property type="match status" value="1"/>
</dbReference>
<gene>
    <name evidence="9" type="ORF">N7463_009851</name>
</gene>
<feature type="transmembrane region" description="Helical" evidence="7">
    <location>
        <begin position="6"/>
        <end position="26"/>
    </location>
</feature>
<comment type="caution">
    <text evidence="9">The sequence shown here is derived from an EMBL/GenBank/DDBJ whole genome shotgun (WGS) entry which is preliminary data.</text>
</comment>
<keyword evidence="4 7" id="KW-0812">Transmembrane</keyword>
<organism evidence="9 10">
    <name type="scientific">Penicillium fimorum</name>
    <dbReference type="NCBI Taxonomy" id="1882269"/>
    <lineage>
        <taxon>Eukaryota</taxon>
        <taxon>Fungi</taxon>
        <taxon>Dikarya</taxon>
        <taxon>Ascomycota</taxon>
        <taxon>Pezizomycotina</taxon>
        <taxon>Eurotiomycetes</taxon>
        <taxon>Eurotiomycetidae</taxon>
        <taxon>Eurotiales</taxon>
        <taxon>Aspergillaceae</taxon>
        <taxon>Penicillium</taxon>
    </lineage>
</organism>
<name>A0A9X0C190_9EURO</name>
<dbReference type="AlphaFoldDB" id="A0A9X0C190"/>
<keyword evidence="5 7" id="KW-1133">Transmembrane helix</keyword>
<dbReference type="OrthoDB" id="1077582at2759"/>
<dbReference type="InterPro" id="IPR044851">
    <property type="entry name" value="Wax_synthase"/>
</dbReference>
<reference evidence="9" key="2">
    <citation type="journal article" date="2023" name="IMA Fungus">
        <title>Comparative genomic study of the Penicillium genus elucidates a diverse pangenome and 15 lateral gene transfer events.</title>
        <authorList>
            <person name="Petersen C."/>
            <person name="Sorensen T."/>
            <person name="Nielsen M.R."/>
            <person name="Sondergaard T.E."/>
            <person name="Sorensen J.L."/>
            <person name="Fitzpatrick D.A."/>
            <person name="Frisvad J.C."/>
            <person name="Nielsen K.L."/>
        </authorList>
    </citation>
    <scope>NUCLEOTIDE SEQUENCE</scope>
    <source>
        <strain evidence="9">IBT 29495</strain>
    </source>
</reference>
<evidence type="ECO:0000259" key="8">
    <source>
        <dbReference type="Pfam" id="PF13813"/>
    </source>
</evidence>
<reference evidence="9" key="1">
    <citation type="submission" date="2022-12" db="EMBL/GenBank/DDBJ databases">
        <authorList>
            <person name="Petersen C."/>
        </authorList>
    </citation>
    <scope>NUCLEOTIDE SEQUENCE</scope>
    <source>
        <strain evidence="9">IBT 29495</strain>
    </source>
</reference>
<dbReference type="GO" id="GO:0016020">
    <property type="term" value="C:membrane"/>
    <property type="evidence" value="ECO:0007669"/>
    <property type="project" value="UniProtKB-SubCell"/>
</dbReference>
<evidence type="ECO:0000256" key="5">
    <source>
        <dbReference type="ARBA" id="ARBA00022989"/>
    </source>
</evidence>
<dbReference type="EMBL" id="JAPWDS010000006">
    <property type="protein sequence ID" value="KAJ5493764.1"/>
    <property type="molecule type" value="Genomic_DNA"/>
</dbReference>
<feature type="domain" description="Wax synthase" evidence="8">
    <location>
        <begin position="233"/>
        <end position="320"/>
    </location>
</feature>
<dbReference type="PANTHER" id="PTHR31595">
    <property type="entry name" value="LONG-CHAIN-ALCOHOL O-FATTY-ACYLTRANSFERASE 3-RELATED"/>
    <property type="match status" value="1"/>
</dbReference>
<evidence type="ECO:0000256" key="7">
    <source>
        <dbReference type="SAM" id="Phobius"/>
    </source>
</evidence>
<evidence type="ECO:0000256" key="2">
    <source>
        <dbReference type="ARBA" id="ARBA00007282"/>
    </source>
</evidence>
<proteinExistence type="inferred from homology"/>
<dbReference type="InterPro" id="IPR032805">
    <property type="entry name" value="Wax_synthase_dom"/>
</dbReference>
<dbReference type="Proteomes" id="UP001149954">
    <property type="component" value="Unassembled WGS sequence"/>
</dbReference>
<keyword evidence="10" id="KW-1185">Reference proteome</keyword>
<evidence type="ECO:0000256" key="1">
    <source>
        <dbReference type="ARBA" id="ARBA00004141"/>
    </source>
</evidence>
<keyword evidence="3" id="KW-0808">Transferase</keyword>
<accession>A0A9X0C190</accession>
<evidence type="ECO:0000313" key="9">
    <source>
        <dbReference type="EMBL" id="KAJ5493764.1"/>
    </source>
</evidence>
<evidence type="ECO:0000256" key="3">
    <source>
        <dbReference type="ARBA" id="ARBA00022679"/>
    </source>
</evidence>
<protein>
    <recommendedName>
        <fullName evidence="8">Wax synthase domain-containing protein</fullName>
    </recommendedName>
</protein>
<evidence type="ECO:0000256" key="6">
    <source>
        <dbReference type="ARBA" id="ARBA00023136"/>
    </source>
</evidence>